<evidence type="ECO:0000313" key="5">
    <source>
        <dbReference type="Proteomes" id="UP000287188"/>
    </source>
</evidence>
<protein>
    <recommendedName>
        <fullName evidence="3">Zinc-ribbon domain-containing protein</fullName>
    </recommendedName>
</protein>
<dbReference type="EMBL" id="BIFS01000001">
    <property type="protein sequence ID" value="GCE20618.1"/>
    <property type="molecule type" value="Genomic_DNA"/>
</dbReference>
<organism evidence="4 5">
    <name type="scientific">Dictyobacter kobayashii</name>
    <dbReference type="NCBI Taxonomy" id="2014872"/>
    <lineage>
        <taxon>Bacteria</taxon>
        <taxon>Bacillati</taxon>
        <taxon>Chloroflexota</taxon>
        <taxon>Ktedonobacteria</taxon>
        <taxon>Ktedonobacterales</taxon>
        <taxon>Dictyobacteraceae</taxon>
        <taxon>Dictyobacter</taxon>
    </lineage>
</organism>
<evidence type="ECO:0000256" key="1">
    <source>
        <dbReference type="SAM" id="MobiDB-lite"/>
    </source>
</evidence>
<feature type="compositionally biased region" description="Polar residues" evidence="1">
    <location>
        <begin position="62"/>
        <end position="78"/>
    </location>
</feature>
<gene>
    <name evidence="4" type="ORF">KDK_44180</name>
</gene>
<feature type="region of interest" description="Disordered" evidence="1">
    <location>
        <begin position="60"/>
        <end position="86"/>
    </location>
</feature>
<evidence type="ECO:0000259" key="3">
    <source>
        <dbReference type="Pfam" id="PF13240"/>
    </source>
</evidence>
<reference evidence="5" key="1">
    <citation type="submission" date="2018-12" db="EMBL/GenBank/DDBJ databases">
        <title>Tengunoibacter tsumagoiensis gen. nov., sp. nov., Dictyobacter kobayashii sp. nov., D. alpinus sp. nov., and D. joshuensis sp. nov. and description of Dictyobacteraceae fam. nov. within the order Ktedonobacterales isolated from Tengu-no-mugimeshi.</title>
        <authorList>
            <person name="Wang C.M."/>
            <person name="Zheng Y."/>
            <person name="Sakai Y."/>
            <person name="Toyoda A."/>
            <person name="Minakuchi Y."/>
            <person name="Abe K."/>
            <person name="Yokota A."/>
            <person name="Yabe S."/>
        </authorList>
    </citation>
    <scope>NUCLEOTIDE SEQUENCE [LARGE SCALE GENOMIC DNA]</scope>
    <source>
        <strain evidence="5">Uno11</strain>
    </source>
</reference>
<comment type="caution">
    <text evidence="4">The sequence shown here is derived from an EMBL/GenBank/DDBJ whole genome shotgun (WGS) entry which is preliminary data.</text>
</comment>
<keyword evidence="2" id="KW-0812">Transmembrane</keyword>
<feature type="region of interest" description="Disordered" evidence="1">
    <location>
        <begin position="98"/>
        <end position="198"/>
    </location>
</feature>
<proteinExistence type="predicted"/>
<dbReference type="RefSeq" id="WP_161977541.1">
    <property type="nucleotide sequence ID" value="NZ_BIFS01000001.1"/>
</dbReference>
<dbReference type="AlphaFoldDB" id="A0A402AN48"/>
<feature type="compositionally biased region" description="Low complexity" evidence="1">
    <location>
        <begin position="376"/>
        <end position="386"/>
    </location>
</feature>
<name>A0A402AN48_9CHLR</name>
<feature type="compositionally biased region" description="Low complexity" evidence="1">
    <location>
        <begin position="288"/>
        <end position="297"/>
    </location>
</feature>
<dbReference type="Pfam" id="PF13240">
    <property type="entry name" value="Zn_Ribbon_1"/>
    <property type="match status" value="1"/>
</dbReference>
<keyword evidence="2" id="KW-1133">Transmembrane helix</keyword>
<feature type="compositionally biased region" description="Polar residues" evidence="1">
    <location>
        <begin position="141"/>
        <end position="151"/>
    </location>
</feature>
<accession>A0A402AN48</accession>
<feature type="region of interest" description="Disordered" evidence="1">
    <location>
        <begin position="240"/>
        <end position="358"/>
    </location>
</feature>
<feature type="transmembrane region" description="Helical" evidence="2">
    <location>
        <begin position="419"/>
        <end position="440"/>
    </location>
</feature>
<dbReference type="InterPro" id="IPR026870">
    <property type="entry name" value="Zinc_ribbon_dom"/>
</dbReference>
<keyword evidence="5" id="KW-1185">Reference proteome</keyword>
<evidence type="ECO:0000313" key="4">
    <source>
        <dbReference type="EMBL" id="GCE20618.1"/>
    </source>
</evidence>
<evidence type="ECO:0000256" key="2">
    <source>
        <dbReference type="SAM" id="Phobius"/>
    </source>
</evidence>
<dbReference type="Proteomes" id="UP000287188">
    <property type="component" value="Unassembled WGS sequence"/>
</dbReference>
<feature type="region of interest" description="Disordered" evidence="1">
    <location>
        <begin position="374"/>
        <end position="411"/>
    </location>
</feature>
<keyword evidence="2" id="KW-0472">Membrane</keyword>
<sequence length="589" mass="62260">MATVCTHCGTELPREDARFCNNCGTLVPDHPLSPHARMAVNNDAPVKKNDIAGSQFALPEQVAQQPSAHSKQPANPNVTPWLGIQGHDATNVTPWLGIQGYDMQSPAPTARSEAREPGKAPGPLSAAESPVADRPAAEATPEQNVPQSTPERSVDANNVPAGPSNARRLNSGSRLPRRGSAEQPSANIAWPGPLTHVMTGDDKAQVRQDVQQNEFPILPSTPPPARDLHVKIWDDADKPAAAEPSQVAREPAVSQPEPQSQSQDDEVEYLPTRPLAAASSVADEETLTETTLTHLPTAQLKSVSSPVQPAADRQAETPLSQDTPRDGHIDQLPTAQWQTPEVVREKTPSPASSPGVARNISAPGFNALSSYPPVPSVKSAPSSAPANLATPVPRNREALLQPAVPSKSKPAGMGKKRTLLIAVAAIVLICVVALGSWIALAQPFTISPATNPLQSVTNSTLGLSMEYPQGWSSSQSGTTLKIADSSNTAQVSIVMSDAGSVDPAKYLQQQANKLGLTDAKTGSATTFAGTSWQQTSGDFLLSGASYVGTIYVGTHNNHLYTWTQIAPKNVFHDEETLVFAPARSSLHLQ</sequence>
<feature type="domain" description="Zinc-ribbon" evidence="3">
    <location>
        <begin position="5"/>
        <end position="25"/>
    </location>
</feature>